<dbReference type="Proteomes" id="UP000285604">
    <property type="component" value="Unassembled WGS sequence"/>
</dbReference>
<protein>
    <submittedName>
        <fullName evidence="2">Glycosyltransferase family 1 protein</fullName>
    </submittedName>
</protein>
<dbReference type="PANTHER" id="PTHR12526:SF630">
    <property type="entry name" value="GLYCOSYLTRANSFERASE"/>
    <property type="match status" value="1"/>
</dbReference>
<evidence type="ECO:0000313" key="3">
    <source>
        <dbReference type="Proteomes" id="UP000285604"/>
    </source>
</evidence>
<evidence type="ECO:0000313" key="2">
    <source>
        <dbReference type="EMBL" id="RGX92172.1"/>
    </source>
</evidence>
<dbReference type="AlphaFoldDB" id="A0AA92UML7"/>
<gene>
    <name evidence="2" type="ORF">DXA63_11760</name>
</gene>
<dbReference type="Gene3D" id="3.40.50.2000">
    <property type="entry name" value="Glycogen Phosphorylase B"/>
    <property type="match status" value="2"/>
</dbReference>
<organism evidence="2 3">
    <name type="scientific">Segatella copri</name>
    <dbReference type="NCBI Taxonomy" id="165179"/>
    <lineage>
        <taxon>Bacteria</taxon>
        <taxon>Pseudomonadati</taxon>
        <taxon>Bacteroidota</taxon>
        <taxon>Bacteroidia</taxon>
        <taxon>Bacteroidales</taxon>
        <taxon>Prevotellaceae</taxon>
        <taxon>Segatella</taxon>
    </lineage>
</organism>
<evidence type="ECO:0000259" key="1">
    <source>
        <dbReference type="Pfam" id="PF00534"/>
    </source>
</evidence>
<reference evidence="2 3" key="1">
    <citation type="submission" date="2018-08" db="EMBL/GenBank/DDBJ databases">
        <title>A genome reference for cultivated species of the human gut microbiota.</title>
        <authorList>
            <person name="Zou Y."/>
            <person name="Xue W."/>
            <person name="Luo G."/>
        </authorList>
    </citation>
    <scope>NUCLEOTIDE SEQUENCE [LARGE SCALE GENOMIC DNA]</scope>
    <source>
        <strain evidence="2 3">OF03-3</strain>
    </source>
</reference>
<proteinExistence type="predicted"/>
<dbReference type="SUPFAM" id="SSF53756">
    <property type="entry name" value="UDP-Glycosyltransferase/glycogen phosphorylase"/>
    <property type="match status" value="1"/>
</dbReference>
<accession>A0AA92UML7</accession>
<dbReference type="PANTHER" id="PTHR12526">
    <property type="entry name" value="GLYCOSYLTRANSFERASE"/>
    <property type="match status" value="1"/>
</dbReference>
<dbReference type="InterPro" id="IPR001296">
    <property type="entry name" value="Glyco_trans_1"/>
</dbReference>
<name>A0AA92UML7_9BACT</name>
<dbReference type="GO" id="GO:0016757">
    <property type="term" value="F:glycosyltransferase activity"/>
    <property type="evidence" value="ECO:0007669"/>
    <property type="project" value="InterPro"/>
</dbReference>
<dbReference type="Pfam" id="PF00534">
    <property type="entry name" value="Glycos_transf_1"/>
    <property type="match status" value="1"/>
</dbReference>
<feature type="domain" description="Glycosyl transferase family 1" evidence="1">
    <location>
        <begin position="182"/>
        <end position="325"/>
    </location>
</feature>
<dbReference type="EMBL" id="QSCI01000061">
    <property type="protein sequence ID" value="RGX92172.1"/>
    <property type="molecule type" value="Genomic_DNA"/>
</dbReference>
<sequence>MIKVAISVNKCDSGGQKSLVMAYMRNFSPDKVKFDLIVDEDSNSIPFDEVEALGGHVYVVPPYQKILSHMKALYQLYKREQYDVLYAANNTMNIFPLFVAKMAGIKVRVSESLTTASKLEKKKTLMKNVLKRFSHCFCNYFMANGIQSAEFQFGKSFTQKGKVAIFLNPVDAEKNDFSPLLREETRKKFGWEGKVVYGTIARFEKQKNPLFLIDVMNEIKNRQENAHFVIIGIGSMEQEMKEKIAEYGFGDKMSWLGRREDIRQFYNAFDAFLLPSLYEGFPIVGVESQAAGLPVFFSDAITREAGIEELGHFIELSKSAKEWADIIIPETALLMKSRRGRKSYLKLNGFDAASEAERLTRYFENAVNEQK</sequence>
<comment type="caution">
    <text evidence="2">The sequence shown here is derived from an EMBL/GenBank/DDBJ whole genome shotgun (WGS) entry which is preliminary data.</text>
</comment>